<gene>
    <name evidence="4" type="ORF">PROFUN_06186</name>
</gene>
<protein>
    <submittedName>
        <fullName evidence="4">Zinc finger protein</fullName>
    </submittedName>
</protein>
<comment type="caution">
    <text evidence="4">The sequence shown here is derived from an EMBL/GenBank/DDBJ whole genome shotgun (WGS) entry which is preliminary data.</text>
</comment>
<sequence length="523" mass="60376">MNQGRPKLLNLAGPAREPTHVSSSHSNHATRTQTVHRGRRFAPRTKRIDWRSIVETDVEAIHETFDVDQLQNLLENITFSNIDFEERYADAQFLKAFRLAQLLIEYLLQVQNSLLTKEQRQLSENKEMESRMFYWENRCRSYEQALRDDNSNQMGGPSRCDVCREAFETIEVMNNELHVIKGLLKSSQAREAELLQKIQVLQEREREHQRRELWWREEQKKEQSNLLLQQLWYKDELQRLKDWMNQELALTRQIETTRAHMDALNKNKMILREEIRMEDVLAASDLKAEELMIKEPSPPPQVRLVRPKSIGIHSKPVDLDTASSNVMREEYPAETTERKPMLVLSQPSEGFEDVQKLQPSSSRGPIVVQSRPRDSSSSDSPSISSDSDSESSETESDSVVHVEPRMTQSLKANGLDVVEIEEMQELEDMSSSSQTVEHPKTSTLLDDRNTNKPFSYTETKTHSAPQESLNSVLSSFPPTVESEKIEVTATWEDTEDTTSSATRRRGPPPRQRRPSMMMVATIK</sequence>
<accession>A0A2P6MYY5</accession>
<feature type="compositionally biased region" description="Polar residues" evidence="2">
    <location>
        <begin position="451"/>
        <end position="477"/>
    </location>
</feature>
<feature type="compositionally biased region" description="Basic and acidic residues" evidence="2">
    <location>
        <begin position="327"/>
        <end position="340"/>
    </location>
</feature>
<dbReference type="InterPro" id="IPR032714">
    <property type="entry name" value="DZIP1_N"/>
</dbReference>
<feature type="region of interest" description="Disordered" evidence="2">
    <location>
        <begin position="314"/>
        <end position="523"/>
    </location>
</feature>
<organism evidence="4 5">
    <name type="scientific">Planoprotostelium fungivorum</name>
    <dbReference type="NCBI Taxonomy" id="1890364"/>
    <lineage>
        <taxon>Eukaryota</taxon>
        <taxon>Amoebozoa</taxon>
        <taxon>Evosea</taxon>
        <taxon>Variosea</taxon>
        <taxon>Cavosteliida</taxon>
        <taxon>Cavosteliaceae</taxon>
        <taxon>Planoprotostelium</taxon>
    </lineage>
</organism>
<evidence type="ECO:0000259" key="3">
    <source>
        <dbReference type="Pfam" id="PF13815"/>
    </source>
</evidence>
<dbReference type="AlphaFoldDB" id="A0A2P6MYY5"/>
<keyword evidence="1" id="KW-0175">Coiled coil</keyword>
<feature type="compositionally biased region" description="Basic and acidic residues" evidence="2">
    <location>
        <begin position="437"/>
        <end position="450"/>
    </location>
</feature>
<feature type="domain" description="Cilium assembly protein DZIP1 N-terminal" evidence="3">
    <location>
        <begin position="40"/>
        <end position="129"/>
    </location>
</feature>
<feature type="compositionally biased region" description="Acidic residues" evidence="2">
    <location>
        <begin position="387"/>
        <end position="396"/>
    </location>
</feature>
<evidence type="ECO:0000256" key="1">
    <source>
        <dbReference type="SAM" id="Coils"/>
    </source>
</evidence>
<evidence type="ECO:0000256" key="2">
    <source>
        <dbReference type="SAM" id="MobiDB-lite"/>
    </source>
</evidence>
<reference evidence="4 5" key="1">
    <citation type="journal article" date="2018" name="Genome Biol. Evol.">
        <title>Multiple Roots of Fruiting Body Formation in Amoebozoa.</title>
        <authorList>
            <person name="Hillmann F."/>
            <person name="Forbes G."/>
            <person name="Novohradska S."/>
            <person name="Ferling I."/>
            <person name="Riege K."/>
            <person name="Groth M."/>
            <person name="Westermann M."/>
            <person name="Marz M."/>
            <person name="Spaller T."/>
            <person name="Winckler T."/>
            <person name="Schaap P."/>
            <person name="Glockner G."/>
        </authorList>
    </citation>
    <scope>NUCLEOTIDE SEQUENCE [LARGE SCALE GENOMIC DNA]</scope>
    <source>
        <strain evidence="4 5">Jena</strain>
    </source>
</reference>
<proteinExistence type="predicted"/>
<evidence type="ECO:0000313" key="4">
    <source>
        <dbReference type="EMBL" id="PRP76908.1"/>
    </source>
</evidence>
<dbReference type="OrthoDB" id="515971at2759"/>
<dbReference type="Proteomes" id="UP000241769">
    <property type="component" value="Unassembled WGS sequence"/>
</dbReference>
<keyword evidence="5" id="KW-1185">Reference proteome</keyword>
<feature type="coiled-coil region" evidence="1">
    <location>
        <begin position="184"/>
        <end position="211"/>
    </location>
</feature>
<dbReference type="EMBL" id="MDYQ01000292">
    <property type="protein sequence ID" value="PRP76908.1"/>
    <property type="molecule type" value="Genomic_DNA"/>
</dbReference>
<dbReference type="Pfam" id="PF13815">
    <property type="entry name" value="Dzip-like_N"/>
    <property type="match status" value="1"/>
</dbReference>
<dbReference type="InParanoid" id="A0A2P6MYY5"/>
<feature type="compositionally biased region" description="Low complexity" evidence="2">
    <location>
        <begin position="377"/>
        <end position="386"/>
    </location>
</feature>
<feature type="compositionally biased region" description="Polar residues" evidence="2">
    <location>
        <begin position="20"/>
        <end position="33"/>
    </location>
</feature>
<feature type="compositionally biased region" description="Acidic residues" evidence="2">
    <location>
        <begin position="418"/>
        <end position="428"/>
    </location>
</feature>
<feature type="region of interest" description="Disordered" evidence="2">
    <location>
        <begin position="1"/>
        <end position="39"/>
    </location>
</feature>
<feature type="compositionally biased region" description="Basic residues" evidence="2">
    <location>
        <begin position="502"/>
        <end position="513"/>
    </location>
</feature>
<evidence type="ECO:0000313" key="5">
    <source>
        <dbReference type="Proteomes" id="UP000241769"/>
    </source>
</evidence>
<name>A0A2P6MYY5_9EUKA</name>